<evidence type="ECO:0000313" key="6">
    <source>
        <dbReference type="EMBL" id="MER2252559.1"/>
    </source>
</evidence>
<dbReference type="InterPro" id="IPR046358">
    <property type="entry name" value="Flagellin_C"/>
</dbReference>
<proteinExistence type="inferred from homology"/>
<evidence type="ECO:0000256" key="2">
    <source>
        <dbReference type="ARBA" id="ARBA00023143"/>
    </source>
</evidence>
<dbReference type="PANTHER" id="PTHR42792">
    <property type="entry name" value="FLAGELLIN"/>
    <property type="match status" value="1"/>
</dbReference>
<evidence type="ECO:0000256" key="1">
    <source>
        <dbReference type="ARBA" id="ARBA00005709"/>
    </source>
</evidence>
<gene>
    <name evidence="6" type="ORF">ABS772_21820</name>
</gene>
<evidence type="ECO:0000313" key="7">
    <source>
        <dbReference type="Proteomes" id="UP001480955"/>
    </source>
</evidence>
<dbReference type="EMBL" id="JBELQE010000114">
    <property type="protein sequence ID" value="MER2252559.1"/>
    <property type="molecule type" value="Genomic_DNA"/>
</dbReference>
<keyword evidence="6" id="KW-0966">Cell projection</keyword>
<dbReference type="Pfam" id="PF00700">
    <property type="entry name" value="Flagellin_C"/>
    <property type="match status" value="1"/>
</dbReference>
<feature type="domain" description="Flagellin N-terminal" evidence="4">
    <location>
        <begin position="6"/>
        <end position="120"/>
    </location>
</feature>
<comment type="similarity">
    <text evidence="1 3">Belongs to the bacterial flagellin family.</text>
</comment>
<sequence length="585" mass="59944">MTSLLTNISSMSALTTLKSITHSLDITSRRISTGQRTSSASDNAAYWSIATTMRTDNAVLSAIRDTLGLGAAAVDAAYQGTSSVLADLRSLRAKLQTALQPGVDRAKVQTEVGAIQDRMRATARASGTTDESWLAIDSAAGGRSVRQVVSGFTRDASGAVRTSSIPIESGAIALYDAGTAQVTVPATPARITAGEAIPGATDLSGTASVRFDLSVDGAPARPIVLSGATMISAARDLAAVTPDELVRAINNLIAADPDLAGTVHAGLDEAGRLWFETTEAGAGRTLALDRTGASGPGVDLAVNGGFEAGLAGWTVGANTSWNQVRAPARSGTAGYAMGTSGTPTTVSQTLATVPGQSYLLSFWLKNDPGGTSNFFKADWNGATVVARGADPAGPFIEYHVTVTATGPTSVLTFEARQDTNWWYLDDVSVTGTGGADVTLGFGAGASDHRVAAGSDAATAAARGLLDTVDPASGVSVDTIDLTAIGSGTAADAALARAIDTVERAIARVTESGVRLGASRTQIEGQRSFLDTLMKANDRTIGILVDADIEEESTRLKALQTQQQLAVQALSIANASSQPVLSLFRP</sequence>
<evidence type="ECO:0000256" key="3">
    <source>
        <dbReference type="RuleBase" id="RU362073"/>
    </source>
</evidence>
<dbReference type="SUPFAM" id="SSF64518">
    <property type="entry name" value="Phase 1 flagellin"/>
    <property type="match status" value="1"/>
</dbReference>
<name>A0ABV1QT10_9HYPH</name>
<keyword evidence="6" id="KW-0969">Cilium</keyword>
<comment type="function">
    <text evidence="3">Flagellin is the subunit protein which polymerizes to form the filaments of bacterial flagella.</text>
</comment>
<evidence type="ECO:0000259" key="4">
    <source>
        <dbReference type="Pfam" id="PF00669"/>
    </source>
</evidence>
<reference evidence="6 7" key="1">
    <citation type="submission" date="2024-06" db="EMBL/GenBank/DDBJ databases">
        <authorList>
            <person name="Campbell A.G."/>
        </authorList>
    </citation>
    <scope>NUCLEOTIDE SEQUENCE [LARGE SCALE GENOMIC DNA]</scope>
    <source>
        <strain evidence="6 7">EM12</strain>
    </source>
</reference>
<comment type="subcellular location">
    <subcellularLocation>
        <location evidence="3">Secreted</location>
    </subcellularLocation>
    <subcellularLocation>
        <location evidence="3">Bacterial flagellum</location>
    </subcellularLocation>
</comment>
<dbReference type="Gene3D" id="2.60.120.260">
    <property type="entry name" value="Galactose-binding domain-like"/>
    <property type="match status" value="1"/>
</dbReference>
<accession>A0ABV1QT10</accession>
<comment type="caution">
    <text evidence="6">The sequence shown here is derived from an EMBL/GenBank/DDBJ whole genome shotgun (WGS) entry which is preliminary data.</text>
</comment>
<keyword evidence="2 3" id="KW-0975">Bacterial flagellum</keyword>
<keyword evidence="7" id="KW-1185">Reference proteome</keyword>
<dbReference type="Pfam" id="PF00669">
    <property type="entry name" value="Flagellin_N"/>
    <property type="match status" value="1"/>
</dbReference>
<dbReference type="PANTHER" id="PTHR42792:SF2">
    <property type="entry name" value="FLAGELLIN"/>
    <property type="match status" value="1"/>
</dbReference>
<dbReference type="InterPro" id="IPR001492">
    <property type="entry name" value="Flagellin"/>
</dbReference>
<protein>
    <recommendedName>
        <fullName evidence="3">Flagellin</fullName>
    </recommendedName>
</protein>
<dbReference type="RefSeq" id="WP_350396846.1">
    <property type="nucleotide sequence ID" value="NZ_JBELQE010000114.1"/>
</dbReference>
<dbReference type="InterPro" id="IPR001029">
    <property type="entry name" value="Flagellin_N"/>
</dbReference>
<organism evidence="6 7">
    <name type="scientific">Methylorubrum podarium</name>
    <dbReference type="NCBI Taxonomy" id="200476"/>
    <lineage>
        <taxon>Bacteria</taxon>
        <taxon>Pseudomonadati</taxon>
        <taxon>Pseudomonadota</taxon>
        <taxon>Alphaproteobacteria</taxon>
        <taxon>Hyphomicrobiales</taxon>
        <taxon>Methylobacteriaceae</taxon>
        <taxon>Methylorubrum</taxon>
    </lineage>
</organism>
<evidence type="ECO:0000259" key="5">
    <source>
        <dbReference type="Pfam" id="PF00700"/>
    </source>
</evidence>
<dbReference type="Proteomes" id="UP001480955">
    <property type="component" value="Unassembled WGS sequence"/>
</dbReference>
<dbReference type="Gene3D" id="1.20.1330.10">
    <property type="entry name" value="f41 fragment of flagellin, N-terminal domain"/>
    <property type="match status" value="1"/>
</dbReference>
<keyword evidence="3" id="KW-0964">Secreted</keyword>
<keyword evidence="6" id="KW-0282">Flagellum</keyword>
<feature type="domain" description="Flagellin C-terminal" evidence="5">
    <location>
        <begin position="498"/>
        <end position="583"/>
    </location>
</feature>